<dbReference type="PANTHER" id="PTHR43133:SF63">
    <property type="entry name" value="RNA POLYMERASE SIGMA FACTOR FECI-RELATED"/>
    <property type="match status" value="1"/>
</dbReference>
<dbReference type="SUPFAM" id="SSF88659">
    <property type="entry name" value="Sigma3 and sigma4 domains of RNA polymerase sigma factors"/>
    <property type="match status" value="1"/>
</dbReference>
<dbReference type="Proteomes" id="UP000289784">
    <property type="component" value="Unassembled WGS sequence"/>
</dbReference>
<keyword evidence="8" id="KW-1185">Reference proteome</keyword>
<dbReference type="InterPro" id="IPR013325">
    <property type="entry name" value="RNA_pol_sigma_r2"/>
</dbReference>
<evidence type="ECO:0000313" key="8">
    <source>
        <dbReference type="Proteomes" id="UP000289784"/>
    </source>
</evidence>
<dbReference type="Pfam" id="PF04542">
    <property type="entry name" value="Sigma70_r2"/>
    <property type="match status" value="1"/>
</dbReference>
<dbReference type="InterPro" id="IPR013324">
    <property type="entry name" value="RNA_pol_sigma_r3/r4-like"/>
</dbReference>
<evidence type="ECO:0000259" key="6">
    <source>
        <dbReference type="Pfam" id="PF08281"/>
    </source>
</evidence>
<dbReference type="InterPro" id="IPR036388">
    <property type="entry name" value="WH-like_DNA-bd_sf"/>
</dbReference>
<keyword evidence="3" id="KW-0731">Sigma factor</keyword>
<dbReference type="GO" id="GO:0006352">
    <property type="term" value="P:DNA-templated transcription initiation"/>
    <property type="evidence" value="ECO:0007669"/>
    <property type="project" value="InterPro"/>
</dbReference>
<comment type="caution">
    <text evidence="7">The sequence shown here is derived from an EMBL/GenBank/DDBJ whole genome shotgun (WGS) entry which is preliminary data.</text>
</comment>
<proteinExistence type="inferred from homology"/>
<keyword evidence="4" id="KW-0804">Transcription</keyword>
<dbReference type="InterPro" id="IPR007627">
    <property type="entry name" value="RNA_pol_sigma70_r2"/>
</dbReference>
<dbReference type="Gene3D" id="1.10.10.10">
    <property type="entry name" value="Winged helix-like DNA-binding domain superfamily/Winged helix DNA-binding domain"/>
    <property type="match status" value="1"/>
</dbReference>
<keyword evidence="2" id="KW-0805">Transcription regulation</keyword>
<dbReference type="Gene3D" id="1.10.1740.10">
    <property type="match status" value="1"/>
</dbReference>
<sequence>MHTALDDWFIREILVHEAALAGFLRRCWPHRDELHDLRQEVYVRVYESAGRALPQQPRAFLFATARHLMTDRLRRSRVVSIEAMGDLEPLHVLIDEVSPERWCGGREGLRKLAEAFDQLPTRCRQVVWMRRVEELAQKEVAMRLGISEKTVEKHLARAMRLLAEQCHGQVMDMAWGRRQARERRHGQQGD</sequence>
<evidence type="ECO:0000256" key="1">
    <source>
        <dbReference type="ARBA" id="ARBA00010641"/>
    </source>
</evidence>
<protein>
    <submittedName>
        <fullName evidence="7">Sigma-70 family RNA polymerase sigma factor</fullName>
    </submittedName>
</protein>
<evidence type="ECO:0000256" key="3">
    <source>
        <dbReference type="ARBA" id="ARBA00023082"/>
    </source>
</evidence>
<dbReference type="SUPFAM" id="SSF88946">
    <property type="entry name" value="Sigma2 domain of RNA polymerase sigma factors"/>
    <property type="match status" value="1"/>
</dbReference>
<evidence type="ECO:0000256" key="2">
    <source>
        <dbReference type="ARBA" id="ARBA00023015"/>
    </source>
</evidence>
<dbReference type="InterPro" id="IPR014284">
    <property type="entry name" value="RNA_pol_sigma-70_dom"/>
</dbReference>
<dbReference type="GO" id="GO:0003677">
    <property type="term" value="F:DNA binding"/>
    <property type="evidence" value="ECO:0007669"/>
    <property type="project" value="InterPro"/>
</dbReference>
<reference evidence="7 8" key="1">
    <citation type="submission" date="2019-01" db="EMBL/GenBank/DDBJ databases">
        <title>Pseudoxanthomonas composti sp. nov., isolated from compost.</title>
        <authorList>
            <person name="Yang G."/>
        </authorList>
    </citation>
    <scope>NUCLEOTIDE SEQUENCE [LARGE SCALE GENOMIC DNA]</scope>
    <source>
        <strain evidence="7 8">GSS15</strain>
    </source>
</reference>
<evidence type="ECO:0000256" key="4">
    <source>
        <dbReference type="ARBA" id="ARBA00023163"/>
    </source>
</evidence>
<dbReference type="NCBIfam" id="TIGR02937">
    <property type="entry name" value="sigma70-ECF"/>
    <property type="match status" value="1"/>
</dbReference>
<dbReference type="PANTHER" id="PTHR43133">
    <property type="entry name" value="RNA POLYMERASE ECF-TYPE SIGMA FACTO"/>
    <property type="match status" value="1"/>
</dbReference>
<accession>A0A4Q1JW72</accession>
<feature type="domain" description="RNA polymerase sigma-70 region 2" evidence="5">
    <location>
        <begin position="16"/>
        <end position="77"/>
    </location>
</feature>
<dbReference type="RefSeq" id="WP_129470640.1">
    <property type="nucleotide sequence ID" value="NZ_SAWZ01000003.1"/>
</dbReference>
<dbReference type="Pfam" id="PF08281">
    <property type="entry name" value="Sigma70_r4_2"/>
    <property type="match status" value="1"/>
</dbReference>
<dbReference type="EMBL" id="SAWZ01000003">
    <property type="protein sequence ID" value="RXR06533.1"/>
    <property type="molecule type" value="Genomic_DNA"/>
</dbReference>
<dbReference type="GO" id="GO:0016987">
    <property type="term" value="F:sigma factor activity"/>
    <property type="evidence" value="ECO:0007669"/>
    <property type="project" value="UniProtKB-KW"/>
</dbReference>
<evidence type="ECO:0000259" key="5">
    <source>
        <dbReference type="Pfam" id="PF04542"/>
    </source>
</evidence>
<evidence type="ECO:0000313" key="7">
    <source>
        <dbReference type="EMBL" id="RXR06533.1"/>
    </source>
</evidence>
<organism evidence="7 8">
    <name type="scientific">Pseudoxanthomonas composti</name>
    <dbReference type="NCBI Taxonomy" id="2137479"/>
    <lineage>
        <taxon>Bacteria</taxon>
        <taxon>Pseudomonadati</taxon>
        <taxon>Pseudomonadota</taxon>
        <taxon>Gammaproteobacteria</taxon>
        <taxon>Lysobacterales</taxon>
        <taxon>Lysobacteraceae</taxon>
        <taxon>Pseudoxanthomonas</taxon>
    </lineage>
</organism>
<comment type="similarity">
    <text evidence="1">Belongs to the sigma-70 factor family. ECF subfamily.</text>
</comment>
<feature type="domain" description="RNA polymerase sigma factor 70 region 4 type 2" evidence="6">
    <location>
        <begin position="110"/>
        <end position="162"/>
    </location>
</feature>
<name>A0A4Q1JW72_9GAMM</name>
<dbReference type="InterPro" id="IPR013249">
    <property type="entry name" value="RNA_pol_sigma70_r4_t2"/>
</dbReference>
<gene>
    <name evidence="7" type="ORF">EPA99_07785</name>
</gene>
<dbReference type="CDD" id="cd06171">
    <property type="entry name" value="Sigma70_r4"/>
    <property type="match status" value="1"/>
</dbReference>
<dbReference type="OrthoDB" id="9794372at2"/>
<dbReference type="AlphaFoldDB" id="A0A4Q1JW72"/>
<dbReference type="InterPro" id="IPR039425">
    <property type="entry name" value="RNA_pol_sigma-70-like"/>
</dbReference>